<name>A0A172TV87_9BACT</name>
<organism evidence="1 2">
    <name type="scientific">Flavisolibacter tropicus</name>
    <dbReference type="NCBI Taxonomy" id="1492898"/>
    <lineage>
        <taxon>Bacteria</taxon>
        <taxon>Pseudomonadati</taxon>
        <taxon>Bacteroidota</taxon>
        <taxon>Chitinophagia</taxon>
        <taxon>Chitinophagales</taxon>
        <taxon>Chitinophagaceae</taxon>
        <taxon>Flavisolibacter</taxon>
    </lineage>
</organism>
<accession>A0A172TV87</accession>
<dbReference type="KEGG" id="fla:SY85_10760"/>
<dbReference type="Proteomes" id="UP000077177">
    <property type="component" value="Chromosome"/>
</dbReference>
<sequence length="73" mass="8365">MERSTKVPFFPLFNGFYAAEPFTISTKPKPTLTFRRASGSSFGQVHTQKRRNTSIPAFEIVLTLNKYYLGFKV</sequence>
<dbReference type="AlphaFoldDB" id="A0A172TV87"/>
<reference evidence="2" key="1">
    <citation type="submission" date="2015-01" db="EMBL/GenBank/DDBJ databases">
        <title>Flavisolibacter sp./LCS9/ whole genome sequencing.</title>
        <authorList>
            <person name="Kim M.K."/>
            <person name="Srinivasan S."/>
            <person name="Lee J.-J."/>
        </authorList>
    </citation>
    <scope>NUCLEOTIDE SEQUENCE [LARGE SCALE GENOMIC DNA]</scope>
    <source>
        <strain evidence="2">LCS9</strain>
    </source>
</reference>
<gene>
    <name evidence="1" type="ORF">SY85_10760</name>
</gene>
<protein>
    <submittedName>
        <fullName evidence="1">Uncharacterized protein</fullName>
    </submittedName>
</protein>
<proteinExistence type="predicted"/>
<evidence type="ECO:0000313" key="1">
    <source>
        <dbReference type="EMBL" id="ANE50912.1"/>
    </source>
</evidence>
<reference evidence="1 2" key="2">
    <citation type="journal article" date="2016" name="Int. J. Syst. Evol. Microbiol.">
        <title>Flavisolibacter tropicus sp. nov., isolated from tropical soil.</title>
        <authorList>
            <person name="Lee J.J."/>
            <person name="Kang M.S."/>
            <person name="Kim G.S."/>
            <person name="Lee C.S."/>
            <person name="Lim S."/>
            <person name="Lee J."/>
            <person name="Roh S.H."/>
            <person name="Kang H."/>
            <person name="Ha J.M."/>
            <person name="Bae S."/>
            <person name="Jung H.Y."/>
            <person name="Kim M.K."/>
        </authorList>
    </citation>
    <scope>NUCLEOTIDE SEQUENCE [LARGE SCALE GENOMIC DNA]</scope>
    <source>
        <strain evidence="1 2">LCS9</strain>
    </source>
</reference>
<dbReference type="EMBL" id="CP011390">
    <property type="protein sequence ID" value="ANE50912.1"/>
    <property type="molecule type" value="Genomic_DNA"/>
</dbReference>
<evidence type="ECO:0000313" key="2">
    <source>
        <dbReference type="Proteomes" id="UP000077177"/>
    </source>
</evidence>
<keyword evidence="2" id="KW-1185">Reference proteome</keyword>